<keyword evidence="2" id="KW-1185">Reference proteome</keyword>
<dbReference type="KEGG" id="asoc:CB4_02750"/>
<dbReference type="OrthoDB" id="2787381at2"/>
<evidence type="ECO:0000313" key="1">
    <source>
        <dbReference type="EMBL" id="BAU28575.1"/>
    </source>
</evidence>
<organism evidence="1 2">
    <name type="scientific">Aneurinibacillus soli</name>
    <dbReference type="NCBI Taxonomy" id="1500254"/>
    <lineage>
        <taxon>Bacteria</taxon>
        <taxon>Bacillati</taxon>
        <taxon>Bacillota</taxon>
        <taxon>Bacilli</taxon>
        <taxon>Bacillales</taxon>
        <taxon>Paenibacillaceae</taxon>
        <taxon>Aneurinibacillus group</taxon>
        <taxon>Aneurinibacillus</taxon>
    </lineage>
</organism>
<dbReference type="AlphaFoldDB" id="A0A0U5B566"/>
<gene>
    <name evidence="1" type="ORF">CB4_02750</name>
</gene>
<name>A0A0U5B566_9BACL</name>
<dbReference type="Proteomes" id="UP000217696">
    <property type="component" value="Chromosome"/>
</dbReference>
<sequence>MADRTENMLAIAVQGIGGMNAFNAGVLQTFRERGVRPDILSVTSGAILSAYYYLDEQNPQALADFYDKYFQETSEDGIPDEIKFMQYALTGMPDVFRMVSPWERYMKSFPLLTWNDWLSFCFPAKTYESIRPDSFFEEIATRFATSDIGIIANAYHFAKDKAVLYTNRAAREKTELSIGEDDNYIVKDMSADGIKSCLQLIQYGEYNGEYDGAYQYNPVLSPLTVADHIILVTVETIEKSLKPITTYFDVEDFKLKMLFKNAIYAELNNIELINRLIKDGKLVDSEYKSIQVSMIQPNEYRGYFDYFVETPTFFANGKARAEEFLSIPATT</sequence>
<evidence type="ECO:0000313" key="2">
    <source>
        <dbReference type="Proteomes" id="UP000217696"/>
    </source>
</evidence>
<reference evidence="1 2" key="1">
    <citation type="submission" date="2015-12" db="EMBL/GenBank/DDBJ databases">
        <title>Genome sequence of Aneurinibacillus soli.</title>
        <authorList>
            <person name="Lee J.S."/>
            <person name="Lee K.C."/>
            <person name="Kim K.K."/>
            <person name="Lee B.W."/>
        </authorList>
    </citation>
    <scope>NUCLEOTIDE SEQUENCE [LARGE SCALE GENOMIC DNA]</scope>
    <source>
        <strain evidence="1 2">CB4</strain>
    </source>
</reference>
<protein>
    <submittedName>
        <fullName evidence="1">Uncharacterized protein</fullName>
    </submittedName>
</protein>
<accession>A0A0U5B566</accession>
<dbReference type="EMBL" id="AP017312">
    <property type="protein sequence ID" value="BAU28575.1"/>
    <property type="molecule type" value="Genomic_DNA"/>
</dbReference>
<proteinExistence type="predicted"/>
<dbReference type="RefSeq" id="WP_096466320.1">
    <property type="nucleotide sequence ID" value="NZ_AP017312.1"/>
</dbReference>